<reference evidence="4" key="1">
    <citation type="submission" date="2025-08" db="UniProtKB">
        <authorList>
            <consortium name="RefSeq"/>
        </authorList>
    </citation>
    <scope>IDENTIFICATION</scope>
    <source>
        <tissue evidence="4">Blood</tissue>
    </source>
</reference>
<protein>
    <recommendedName>
        <fullName evidence="2">Protein THEM6</fullName>
    </recommendedName>
</protein>
<dbReference type="GeneID" id="129333446"/>
<dbReference type="Gene3D" id="3.10.129.10">
    <property type="entry name" value="Hotdog Thioesterase"/>
    <property type="match status" value="1"/>
</dbReference>
<comment type="similarity">
    <text evidence="1">Belongs to the THEM6 family.</text>
</comment>
<gene>
    <name evidence="4" type="primary">THEM6</name>
</gene>
<dbReference type="CTD" id="51337"/>
<dbReference type="Proteomes" id="UP001190640">
    <property type="component" value="Chromosome 7"/>
</dbReference>
<dbReference type="CDD" id="cd00586">
    <property type="entry name" value="4HBT"/>
    <property type="match status" value="1"/>
</dbReference>
<dbReference type="SUPFAM" id="SSF54637">
    <property type="entry name" value="Thioesterase/thiol ester dehydrase-isomerase"/>
    <property type="match status" value="1"/>
</dbReference>
<accession>A0AA97JNC8</accession>
<evidence type="ECO:0000256" key="2">
    <source>
        <dbReference type="ARBA" id="ARBA00041112"/>
    </source>
</evidence>
<sequence>MDLWFFMRQGLHYLYALLWLKPPKDIFEPLVFKSLVLTTDLDCLLHMNNARYLREANIARCVLFTGYRLSAKLKALGGTTILCASCSRHRRPLRLFERFEIHTRILGWDDHAFYLEQQFVTQHNDFVVAVVLCQQHVTGTTPAALVASVTQKKVESPELPEEVKHWLKYNEASSQRLRAESNMQKNSKDQ</sequence>
<dbReference type="AlphaFoldDB" id="A0AA97JNC8"/>
<dbReference type="InterPro" id="IPR029069">
    <property type="entry name" value="HotDog_dom_sf"/>
</dbReference>
<dbReference type="Pfam" id="PF13279">
    <property type="entry name" value="4HBT_2"/>
    <property type="match status" value="1"/>
</dbReference>
<dbReference type="RefSeq" id="XP_054841095.1">
    <property type="nucleotide sequence ID" value="XM_054985120.1"/>
</dbReference>
<proteinExistence type="inferred from homology"/>
<dbReference type="PANTHER" id="PTHR12475">
    <property type="match status" value="1"/>
</dbReference>
<keyword evidence="3" id="KW-1185">Reference proteome</keyword>
<dbReference type="InterPro" id="IPR051490">
    <property type="entry name" value="THEM6_lcsJ_thioesterase"/>
</dbReference>
<name>A0AA97JNC8_EUBMA</name>
<evidence type="ECO:0000256" key="1">
    <source>
        <dbReference type="ARBA" id="ARBA00038228"/>
    </source>
</evidence>
<evidence type="ECO:0000313" key="4">
    <source>
        <dbReference type="RefSeq" id="XP_054841095.1"/>
    </source>
</evidence>
<evidence type="ECO:0000313" key="3">
    <source>
        <dbReference type="Proteomes" id="UP001190640"/>
    </source>
</evidence>
<organism evidence="3 4">
    <name type="scientific">Eublepharis macularius</name>
    <name type="common">Leopard gecko</name>
    <name type="synonym">Cyrtodactylus macularius</name>
    <dbReference type="NCBI Taxonomy" id="481883"/>
    <lineage>
        <taxon>Eukaryota</taxon>
        <taxon>Metazoa</taxon>
        <taxon>Chordata</taxon>
        <taxon>Craniata</taxon>
        <taxon>Vertebrata</taxon>
        <taxon>Euteleostomi</taxon>
        <taxon>Lepidosauria</taxon>
        <taxon>Squamata</taxon>
        <taxon>Bifurcata</taxon>
        <taxon>Gekkota</taxon>
        <taxon>Eublepharidae</taxon>
        <taxon>Eublepharinae</taxon>
        <taxon>Eublepharis</taxon>
    </lineage>
</organism>
<dbReference type="PANTHER" id="PTHR12475:SF4">
    <property type="entry name" value="PROTEIN THEM6"/>
    <property type="match status" value="1"/>
</dbReference>